<reference evidence="1" key="1">
    <citation type="submission" date="2023-04" db="EMBL/GenBank/DDBJ databases">
        <title>Phytophthora fragariaefolia NBRC 109709.</title>
        <authorList>
            <person name="Ichikawa N."/>
            <person name="Sato H."/>
            <person name="Tonouchi N."/>
        </authorList>
    </citation>
    <scope>NUCLEOTIDE SEQUENCE</scope>
    <source>
        <strain evidence="1">NBRC 109709</strain>
    </source>
</reference>
<keyword evidence="2" id="KW-1185">Reference proteome</keyword>
<comment type="caution">
    <text evidence="1">The sequence shown here is derived from an EMBL/GenBank/DDBJ whole genome shotgun (WGS) entry which is preliminary data.</text>
</comment>
<proteinExistence type="predicted"/>
<dbReference type="OrthoDB" id="142960at2759"/>
<accession>A0A9W6X7D3</accession>
<gene>
    <name evidence="1" type="ORF">Pfra01_000803400</name>
</gene>
<sequence length="219" mass="25002">MQDRAATTRVHVAIDGRGKRLRTHTDQDEQHKEVSAGEIDSEAEHLWLQIELSSDQWSRLEKGLQSSNMQVTFAMNEQAVGVKGCWWFIGHFAATIIARCADSKVRFERDRLHRKKGGGMLVGRPSTMNRDLWLLLKRGYLSFDVGALSGEVRIFVRPVYTGKASTNLSLNEVEYRNSNEVGPEQLVEMIQQWGGTDMIVVSHTRYQGIEQLWPPIWCM</sequence>
<dbReference type="EMBL" id="BSXT01000720">
    <property type="protein sequence ID" value="GMF33012.1"/>
    <property type="molecule type" value="Genomic_DNA"/>
</dbReference>
<dbReference type="AlphaFoldDB" id="A0A9W6X7D3"/>
<protein>
    <submittedName>
        <fullName evidence="1">Unnamed protein product</fullName>
    </submittedName>
</protein>
<name>A0A9W6X7D3_9STRA</name>
<evidence type="ECO:0000313" key="2">
    <source>
        <dbReference type="Proteomes" id="UP001165121"/>
    </source>
</evidence>
<organism evidence="1 2">
    <name type="scientific">Phytophthora fragariaefolia</name>
    <dbReference type="NCBI Taxonomy" id="1490495"/>
    <lineage>
        <taxon>Eukaryota</taxon>
        <taxon>Sar</taxon>
        <taxon>Stramenopiles</taxon>
        <taxon>Oomycota</taxon>
        <taxon>Peronosporomycetes</taxon>
        <taxon>Peronosporales</taxon>
        <taxon>Peronosporaceae</taxon>
        <taxon>Phytophthora</taxon>
    </lineage>
</organism>
<dbReference type="Proteomes" id="UP001165121">
    <property type="component" value="Unassembled WGS sequence"/>
</dbReference>
<evidence type="ECO:0000313" key="1">
    <source>
        <dbReference type="EMBL" id="GMF33012.1"/>
    </source>
</evidence>